<evidence type="ECO:0000313" key="1">
    <source>
        <dbReference type="EMBL" id="QCK86625.1"/>
    </source>
</evidence>
<dbReference type="Proteomes" id="UP000298588">
    <property type="component" value="Chromosome"/>
</dbReference>
<protein>
    <recommendedName>
        <fullName evidence="3">DUF1871 family protein</fullName>
    </recommendedName>
</protein>
<dbReference type="RefSeq" id="WP_137099956.1">
    <property type="nucleotide sequence ID" value="NZ_CP039865.1"/>
</dbReference>
<dbReference type="KEGG" id="paqt:E8L99_13090"/>
<gene>
    <name evidence="1" type="ORF">E8L99_13090</name>
</gene>
<name>A0A4D7QI59_9HYPH</name>
<accession>A0A4D7QI59</accession>
<organism evidence="1 2">
    <name type="scientific">Phreatobacter aquaticus</name>
    <dbReference type="NCBI Taxonomy" id="2570229"/>
    <lineage>
        <taxon>Bacteria</taxon>
        <taxon>Pseudomonadati</taxon>
        <taxon>Pseudomonadota</taxon>
        <taxon>Alphaproteobacteria</taxon>
        <taxon>Hyphomicrobiales</taxon>
        <taxon>Phreatobacteraceae</taxon>
        <taxon>Phreatobacter</taxon>
    </lineage>
</organism>
<dbReference type="OrthoDB" id="773332at2"/>
<evidence type="ECO:0008006" key="3">
    <source>
        <dbReference type="Google" id="ProtNLM"/>
    </source>
</evidence>
<reference evidence="1 2" key="1">
    <citation type="submission" date="2019-04" db="EMBL/GenBank/DDBJ databases">
        <title>Phreatobacter aquaticus sp. nov.</title>
        <authorList>
            <person name="Choi A."/>
            <person name="Baek K."/>
        </authorList>
    </citation>
    <scope>NUCLEOTIDE SEQUENCE [LARGE SCALE GENOMIC DNA]</scope>
    <source>
        <strain evidence="1 2">NMCR1094</strain>
    </source>
</reference>
<keyword evidence="2" id="KW-1185">Reference proteome</keyword>
<proteinExistence type="predicted"/>
<dbReference type="EMBL" id="CP039865">
    <property type="protein sequence ID" value="QCK86625.1"/>
    <property type="molecule type" value="Genomic_DNA"/>
</dbReference>
<evidence type="ECO:0000313" key="2">
    <source>
        <dbReference type="Proteomes" id="UP000298588"/>
    </source>
</evidence>
<sequence length="85" mass="9386">MTHTAGFQRIRQILMAHWDPIGIADVPACADEYDDYVRVLVRHLAGEMSQAGLAAYLVDIEIAWMGLTPNPDRAQRVAALLLAPN</sequence>
<dbReference type="AlphaFoldDB" id="A0A4D7QI59"/>